<name>A0A1I4EVP6_9RHOB</name>
<keyword evidence="4" id="KW-0574">Periplasm</keyword>
<dbReference type="InterPro" id="IPR001235">
    <property type="entry name" value="Copper_blue_Plastocyanin"/>
</dbReference>
<evidence type="ECO:0000256" key="2">
    <source>
        <dbReference type="ARBA" id="ARBA00022448"/>
    </source>
</evidence>
<sequence length="145" mass="15746">MRTLPRISLCLLLLTSPSLAAAELHEVRMLNKSASGPMSYEPGYLKIAAGDSVRFVATDKSHNVETIAKMLPEGATPFKGDLNEEIEVTFDVEGIYGLKCAPHYAMGMVMIVQVGDAPATLEDLPAKLPSRTRKRLIGYVQAQAE</sequence>
<evidence type="ECO:0000256" key="4">
    <source>
        <dbReference type="ARBA" id="ARBA00022764"/>
    </source>
</evidence>
<keyword evidence="6 8" id="KW-0186">Copper</keyword>
<dbReference type="PRINTS" id="PR00155">
    <property type="entry name" value="AMICYANIN"/>
</dbReference>
<evidence type="ECO:0000259" key="10">
    <source>
        <dbReference type="Pfam" id="PF00127"/>
    </source>
</evidence>
<keyword evidence="5" id="KW-0249">Electron transport</keyword>
<protein>
    <recommendedName>
        <fullName evidence="7">Pseudoazurin</fullName>
    </recommendedName>
</protein>
<feature type="binding site" evidence="8">
    <location>
        <position position="103"/>
    </location>
    <ligand>
        <name>Cu cation</name>
        <dbReference type="ChEBI" id="CHEBI:23378"/>
    </ligand>
</feature>
<feature type="binding site" evidence="8">
    <location>
        <position position="100"/>
    </location>
    <ligand>
        <name>Cu cation</name>
        <dbReference type="ChEBI" id="CHEBI:23378"/>
    </ligand>
</feature>
<keyword evidence="12" id="KW-1185">Reference proteome</keyword>
<proteinExistence type="predicted"/>
<dbReference type="InterPro" id="IPR008972">
    <property type="entry name" value="Cupredoxin"/>
</dbReference>
<dbReference type="STRING" id="1280847.SAMN04488036_10519"/>
<keyword evidence="9" id="KW-0732">Signal</keyword>
<gene>
    <name evidence="11" type="ORF">SAMN04488036_10519</name>
</gene>
<feature type="binding site" evidence="8">
    <location>
        <position position="62"/>
    </location>
    <ligand>
        <name>Cu cation</name>
        <dbReference type="ChEBI" id="CHEBI:23378"/>
    </ligand>
</feature>
<evidence type="ECO:0000256" key="5">
    <source>
        <dbReference type="ARBA" id="ARBA00022982"/>
    </source>
</evidence>
<evidence type="ECO:0000256" key="8">
    <source>
        <dbReference type="PIRSR" id="PIRSR602386-1"/>
    </source>
</evidence>
<dbReference type="AlphaFoldDB" id="A0A1I4EVP6"/>
<evidence type="ECO:0000313" key="11">
    <source>
        <dbReference type="EMBL" id="SFL09788.1"/>
    </source>
</evidence>
<dbReference type="InterPro" id="IPR012745">
    <property type="entry name" value="Pseudoazurin"/>
</dbReference>
<dbReference type="InterPro" id="IPR000923">
    <property type="entry name" value="BlueCu_1"/>
</dbReference>
<keyword evidence="2" id="KW-0813">Transport</keyword>
<feature type="signal peptide" evidence="9">
    <location>
        <begin position="1"/>
        <end position="20"/>
    </location>
</feature>
<dbReference type="InterPro" id="IPR002386">
    <property type="entry name" value="Amicyanin/Pseudoazurin"/>
</dbReference>
<dbReference type="GO" id="GO:0009055">
    <property type="term" value="F:electron transfer activity"/>
    <property type="evidence" value="ECO:0007669"/>
    <property type="project" value="InterPro"/>
</dbReference>
<feature type="binding site" evidence="8">
    <location>
        <position position="108"/>
    </location>
    <ligand>
        <name>Cu cation</name>
        <dbReference type="ChEBI" id="CHEBI:23378"/>
    </ligand>
</feature>
<feature type="domain" description="Blue (type 1) copper" evidence="10">
    <location>
        <begin position="28"/>
        <end position="114"/>
    </location>
</feature>
<evidence type="ECO:0000256" key="6">
    <source>
        <dbReference type="ARBA" id="ARBA00023008"/>
    </source>
</evidence>
<dbReference type="CDD" id="cd04218">
    <property type="entry name" value="Pseudoazurin"/>
    <property type="match status" value="1"/>
</dbReference>
<evidence type="ECO:0000313" key="12">
    <source>
        <dbReference type="Proteomes" id="UP000198851"/>
    </source>
</evidence>
<evidence type="ECO:0000256" key="3">
    <source>
        <dbReference type="ARBA" id="ARBA00022723"/>
    </source>
</evidence>
<dbReference type="GO" id="GO:0042597">
    <property type="term" value="C:periplasmic space"/>
    <property type="evidence" value="ECO:0007669"/>
    <property type="project" value="UniProtKB-SubCell"/>
</dbReference>
<comment type="cofactor">
    <cofactor evidence="8">
        <name>Cu cation</name>
        <dbReference type="ChEBI" id="CHEBI:23378"/>
    </cofactor>
    <text evidence="8">Binds 1 copper ion per subunit.</text>
</comment>
<dbReference type="GO" id="GO:0005507">
    <property type="term" value="F:copper ion binding"/>
    <property type="evidence" value="ECO:0007669"/>
    <property type="project" value="UniProtKB-UniRule"/>
</dbReference>
<evidence type="ECO:0000256" key="9">
    <source>
        <dbReference type="SAM" id="SignalP"/>
    </source>
</evidence>
<dbReference type="Gene3D" id="2.60.40.420">
    <property type="entry name" value="Cupredoxins - blue copper proteins"/>
    <property type="match status" value="1"/>
</dbReference>
<comment type="subcellular location">
    <subcellularLocation>
        <location evidence="1">Periplasm</location>
    </subcellularLocation>
</comment>
<organism evidence="11 12">
    <name type="scientific">Shimia haliotis</name>
    <dbReference type="NCBI Taxonomy" id="1280847"/>
    <lineage>
        <taxon>Bacteria</taxon>
        <taxon>Pseudomonadati</taxon>
        <taxon>Pseudomonadota</taxon>
        <taxon>Alphaproteobacteria</taxon>
        <taxon>Rhodobacterales</taxon>
        <taxon>Roseobacteraceae</taxon>
    </lineage>
</organism>
<evidence type="ECO:0000256" key="1">
    <source>
        <dbReference type="ARBA" id="ARBA00004418"/>
    </source>
</evidence>
<accession>A0A1I4EVP6</accession>
<dbReference type="PRINTS" id="PR00156">
    <property type="entry name" value="COPPERBLUE"/>
</dbReference>
<dbReference type="OrthoDB" id="7510199at2"/>
<evidence type="ECO:0000256" key="7">
    <source>
        <dbReference type="NCBIfam" id="TIGR02375"/>
    </source>
</evidence>
<reference evidence="12" key="1">
    <citation type="submission" date="2016-10" db="EMBL/GenBank/DDBJ databases">
        <authorList>
            <person name="Varghese N."/>
            <person name="Submissions S."/>
        </authorList>
    </citation>
    <scope>NUCLEOTIDE SEQUENCE [LARGE SCALE GENOMIC DNA]</scope>
    <source>
        <strain evidence="12">DSM 28453</strain>
    </source>
</reference>
<dbReference type="SUPFAM" id="SSF49503">
    <property type="entry name" value="Cupredoxins"/>
    <property type="match status" value="1"/>
</dbReference>
<dbReference type="EMBL" id="FOSZ01000005">
    <property type="protein sequence ID" value="SFL09788.1"/>
    <property type="molecule type" value="Genomic_DNA"/>
</dbReference>
<dbReference type="RefSeq" id="WP_093324580.1">
    <property type="nucleotide sequence ID" value="NZ_FOSZ01000005.1"/>
</dbReference>
<dbReference type="Pfam" id="PF00127">
    <property type="entry name" value="Copper-bind"/>
    <property type="match status" value="1"/>
</dbReference>
<dbReference type="NCBIfam" id="TIGR02375">
    <property type="entry name" value="pseudoazurin"/>
    <property type="match status" value="1"/>
</dbReference>
<dbReference type="Proteomes" id="UP000198851">
    <property type="component" value="Unassembled WGS sequence"/>
</dbReference>
<feature type="chain" id="PRO_5011481768" description="Pseudoazurin" evidence="9">
    <location>
        <begin position="21"/>
        <end position="145"/>
    </location>
</feature>
<keyword evidence="3 8" id="KW-0479">Metal-binding</keyword>